<protein>
    <submittedName>
        <fullName evidence="1">Uncharacterized protein</fullName>
    </submittedName>
</protein>
<accession>A0ACC0JRK5</accession>
<keyword evidence="2" id="KW-1185">Reference proteome</keyword>
<organism evidence="1 2">
    <name type="scientific">Choristoneura fumiferana</name>
    <name type="common">Spruce budworm moth</name>
    <name type="synonym">Archips fumiferana</name>
    <dbReference type="NCBI Taxonomy" id="7141"/>
    <lineage>
        <taxon>Eukaryota</taxon>
        <taxon>Metazoa</taxon>
        <taxon>Ecdysozoa</taxon>
        <taxon>Arthropoda</taxon>
        <taxon>Hexapoda</taxon>
        <taxon>Insecta</taxon>
        <taxon>Pterygota</taxon>
        <taxon>Neoptera</taxon>
        <taxon>Endopterygota</taxon>
        <taxon>Lepidoptera</taxon>
        <taxon>Glossata</taxon>
        <taxon>Ditrysia</taxon>
        <taxon>Tortricoidea</taxon>
        <taxon>Tortricidae</taxon>
        <taxon>Tortricinae</taxon>
        <taxon>Choristoneura</taxon>
    </lineage>
</organism>
<evidence type="ECO:0000313" key="1">
    <source>
        <dbReference type="EMBL" id="KAI8426704.1"/>
    </source>
</evidence>
<name>A0ACC0JRK5_CHOFU</name>
<sequence>MERWETIVSQRIEPGYRAFEKLLQTASAVLKSDLAPFETEWVIDTLLYKPVDLLRTVSERRGEEVWLKALGDAVKLLAEIVAEWSYAEKYYEDITNLCLLSYDAELRKHALNCLICVTKRSEIGAKNYSRHITSLEQATQCKTPLALLVGAICEHHPSVMCNDINKIWRTYLNMLENNKNTDTLTKAILEGICGLFKHFGEDLPTAELNNFYDSLSCVYMKKNGCRSACFKILEPYAGLFRERVSMDKSIRDQLWECIGEESDRAILNIYRVVSKHVDKRALEKIISIEVLPHTQATHTKAKLTALRILAFVNTSCSGDLSQYVDVQTLENEFRRDKVTHGNADMIQWCIESNLPNSERLLQAAILLYDKLPPTKRKAIVVNGILDSTRDVRQAAVHYLINQSCSSDASLQIWRDLYDVTSDDAIVKSQAVTREFAGYLATAVALFLEERREYEVGEGKILLKERK</sequence>
<comment type="caution">
    <text evidence="1">The sequence shown here is derived from an EMBL/GenBank/DDBJ whole genome shotgun (WGS) entry which is preliminary data.</text>
</comment>
<dbReference type="Proteomes" id="UP001064048">
    <property type="component" value="Chromosome 26"/>
</dbReference>
<reference evidence="1 2" key="1">
    <citation type="journal article" date="2022" name="Genome Biol. Evol.">
        <title>The Spruce Budworm Genome: Reconstructing the Evolutionary History of Antifreeze Proteins.</title>
        <authorList>
            <person name="Beliveau C."/>
            <person name="Gagne P."/>
            <person name="Picq S."/>
            <person name="Vernygora O."/>
            <person name="Keeling C.I."/>
            <person name="Pinkney K."/>
            <person name="Doucet D."/>
            <person name="Wen F."/>
            <person name="Johnston J.S."/>
            <person name="Maaroufi H."/>
            <person name="Boyle B."/>
            <person name="Laroche J."/>
            <person name="Dewar K."/>
            <person name="Juretic N."/>
            <person name="Blackburn G."/>
            <person name="Nisole A."/>
            <person name="Brunet B."/>
            <person name="Brandao M."/>
            <person name="Lumley L."/>
            <person name="Duan J."/>
            <person name="Quan G."/>
            <person name="Lucarotti C.J."/>
            <person name="Roe A.D."/>
            <person name="Sperling F.A.H."/>
            <person name="Levesque R.C."/>
            <person name="Cusson M."/>
        </authorList>
    </citation>
    <scope>NUCLEOTIDE SEQUENCE [LARGE SCALE GENOMIC DNA]</scope>
    <source>
        <strain evidence="1">Glfc:IPQL:Cfum</strain>
    </source>
</reference>
<dbReference type="EMBL" id="CM046126">
    <property type="protein sequence ID" value="KAI8426704.1"/>
    <property type="molecule type" value="Genomic_DNA"/>
</dbReference>
<evidence type="ECO:0000313" key="2">
    <source>
        <dbReference type="Proteomes" id="UP001064048"/>
    </source>
</evidence>
<proteinExistence type="predicted"/>
<gene>
    <name evidence="1" type="ORF">MSG28_014410</name>
</gene>